<evidence type="ECO:0000313" key="3">
    <source>
        <dbReference type="Proteomes" id="UP000326799"/>
    </source>
</evidence>
<evidence type="ECO:0000313" key="2">
    <source>
        <dbReference type="EMBL" id="KAB8212963.1"/>
    </source>
</evidence>
<organism evidence="2 3">
    <name type="scientific">Aspergillus novoparasiticus</name>
    <dbReference type="NCBI Taxonomy" id="986946"/>
    <lineage>
        <taxon>Eukaryota</taxon>
        <taxon>Fungi</taxon>
        <taxon>Dikarya</taxon>
        <taxon>Ascomycota</taxon>
        <taxon>Pezizomycotina</taxon>
        <taxon>Eurotiomycetes</taxon>
        <taxon>Eurotiomycetidae</taxon>
        <taxon>Eurotiales</taxon>
        <taxon>Aspergillaceae</taxon>
        <taxon>Aspergillus</taxon>
        <taxon>Aspergillus subgen. Circumdati</taxon>
    </lineage>
</organism>
<dbReference type="AlphaFoldDB" id="A0A5N6E868"/>
<gene>
    <name evidence="2" type="ORF">BDV33DRAFT_185784</name>
</gene>
<sequence>MLTCYCIVTVYQPIRCMTRDLYNGLEAKWKIPWVKILWLLGLSHKLLVTTICSAVHVFAPFRILESSGTSKHLITSIFSFQRNRP</sequence>
<feature type="transmembrane region" description="Helical" evidence="1">
    <location>
        <begin position="36"/>
        <end position="61"/>
    </location>
</feature>
<protein>
    <submittedName>
        <fullName evidence="2">Uncharacterized protein</fullName>
    </submittedName>
</protein>
<proteinExistence type="predicted"/>
<keyword evidence="3" id="KW-1185">Reference proteome</keyword>
<keyword evidence="1" id="KW-0812">Transmembrane</keyword>
<dbReference type="Proteomes" id="UP000326799">
    <property type="component" value="Unassembled WGS sequence"/>
</dbReference>
<reference evidence="2 3" key="1">
    <citation type="submission" date="2019-04" db="EMBL/GenBank/DDBJ databases">
        <title>Fungal friends and foes A comparative genomics study of 23 Aspergillus species from section Flavi.</title>
        <authorList>
            <consortium name="DOE Joint Genome Institute"/>
            <person name="Kjaerbolling I."/>
            <person name="Vesth T.C."/>
            <person name="Frisvad J.C."/>
            <person name="Nybo J.L."/>
            <person name="Theobald S."/>
            <person name="Kildgaard S."/>
            <person name="Petersen T.I."/>
            <person name="Kuo A."/>
            <person name="Sato A."/>
            <person name="Lyhne E.K."/>
            <person name="Kogle M.E."/>
            <person name="Wiebenga A."/>
            <person name="Kun R.S."/>
            <person name="Lubbers R.J."/>
            <person name="Makela M.R."/>
            <person name="Barry K."/>
            <person name="Chovatia M."/>
            <person name="Clum A."/>
            <person name="Daum C."/>
            <person name="Haridas S."/>
            <person name="He G."/>
            <person name="LaButti K."/>
            <person name="Lipzen A."/>
            <person name="Mondo S."/>
            <person name="Pangilinan J."/>
            <person name="Riley R."/>
            <person name="Salamov A."/>
            <person name="Simmons B.A."/>
            <person name="Magnuson J.K."/>
            <person name="Henrissat B."/>
            <person name="Mortensen U.H."/>
            <person name="Larsen T.O."/>
            <person name="De vries R.P."/>
            <person name="Grigoriev I.V."/>
            <person name="Machida M."/>
            <person name="Baker S.E."/>
            <person name="Andersen M.R."/>
        </authorList>
    </citation>
    <scope>NUCLEOTIDE SEQUENCE [LARGE SCALE GENOMIC DNA]</scope>
    <source>
        <strain evidence="2 3">CBS 126849</strain>
    </source>
</reference>
<dbReference type="EMBL" id="ML733764">
    <property type="protein sequence ID" value="KAB8212963.1"/>
    <property type="molecule type" value="Genomic_DNA"/>
</dbReference>
<accession>A0A5N6E868</accession>
<keyword evidence="1" id="KW-0472">Membrane</keyword>
<evidence type="ECO:0000256" key="1">
    <source>
        <dbReference type="SAM" id="Phobius"/>
    </source>
</evidence>
<keyword evidence="1" id="KW-1133">Transmembrane helix</keyword>
<name>A0A5N6E868_9EURO</name>